<name>A0A5B0KYR3_9PROT</name>
<proteinExistence type="predicted"/>
<dbReference type="RefSeq" id="WP_149648840.1">
    <property type="nucleotide sequence ID" value="NZ_VEWN01000002.1"/>
</dbReference>
<protein>
    <submittedName>
        <fullName evidence="1">Uncharacterized protein</fullName>
    </submittedName>
</protein>
<accession>A0A5B0KYR3</accession>
<dbReference type="EMBL" id="VEWN01000002">
    <property type="protein sequence ID" value="KAA1057155.1"/>
    <property type="molecule type" value="Genomic_DNA"/>
</dbReference>
<gene>
    <name evidence="1" type="ORF">FH063_001323</name>
</gene>
<sequence length="704" mass="75356">MAKIWVDKTSFGAGELSPNMARRSDTQQHADGARKMRNVRALNAGGFTRRPGSLDLGAVHAGTRLIEFTFNIDQQYLLAFSAGRMDAFTADGVPAGSIDGCPWTPTDVQAMTWVQSGDTVFIACRSWRPQVLTRTDVAAWALEAWAADKGVGGALLQPYAKFAPAPSTIKPSARVGYVNIVASDPSFAAGHVGQMVRYAGCEIVITEVHNPWSATGMPMQVLPPSVRITLNTLAPFRVGHIVEGRNTGTKGEVIAVNAGANTIDVLVDGERAFGATEEIDAPLGRGTASSVVEIAPLPARDWDEPYLSSVHGYPGAVGLHRQRLWLGGHPRMPSSVLASRVGAHYDFDIGTGEDAQAIFEDLGDGVVAWVRHFQSAEHLLIFTDQGVYYVPETAANPLRPSSIQFNKISANGCGTVRPQPFDEGVLFAHLSGGAVLDLRPTGDVTKSWSADDVALLASHLIRQPTDVTATHGADGLPERYAFFVNADGTLAVMHSIQSQQVLGWSLWETDGAYRSVVVLAGKVFAVVERAFPGGSTWRLERFDQALMTDGAQLLPLGSNSAPLYGSMTAHFRAGNLFFGAMAVRADGVVEGLDVGAYTIEAGRFFRPLVETLPPEPKLPGGGTAGRVKRVSKVRTYVQDTIRINVGGRALDAYRVGEDVSAPPAARTEWVEVGLLGRSHEPTVTITQDEPLPLTVLGMSMEVII</sequence>
<reference evidence="1 2" key="1">
    <citation type="submission" date="2019-07" db="EMBL/GenBank/DDBJ databases">
        <title>Genome sequencing of the stress-tolerant strain Azospirillum brasilense Az19.</title>
        <authorList>
            <person name="Maroniche G.A."/>
            <person name="Garcia J.E."/>
            <person name="Pagnussat L."/>
            <person name="Amenta M."/>
            <person name="Creus C.M."/>
        </authorList>
    </citation>
    <scope>NUCLEOTIDE SEQUENCE [LARGE SCALE GENOMIC DNA]</scope>
    <source>
        <strain evidence="1 2">Az19</strain>
    </source>
</reference>
<dbReference type="AlphaFoldDB" id="A0A5B0KYR3"/>
<evidence type="ECO:0000313" key="1">
    <source>
        <dbReference type="EMBL" id="KAA1057155.1"/>
    </source>
</evidence>
<dbReference type="Proteomes" id="UP000325333">
    <property type="component" value="Unassembled WGS sequence"/>
</dbReference>
<comment type="caution">
    <text evidence="1">The sequence shown here is derived from an EMBL/GenBank/DDBJ whole genome shotgun (WGS) entry which is preliminary data.</text>
</comment>
<evidence type="ECO:0000313" key="2">
    <source>
        <dbReference type="Proteomes" id="UP000325333"/>
    </source>
</evidence>
<organism evidence="1 2">
    <name type="scientific">Azospirillum argentinense</name>
    <dbReference type="NCBI Taxonomy" id="2970906"/>
    <lineage>
        <taxon>Bacteria</taxon>
        <taxon>Pseudomonadati</taxon>
        <taxon>Pseudomonadota</taxon>
        <taxon>Alphaproteobacteria</taxon>
        <taxon>Rhodospirillales</taxon>
        <taxon>Azospirillaceae</taxon>
        <taxon>Azospirillum</taxon>
    </lineage>
</organism>